<reference evidence="2" key="1">
    <citation type="submission" date="2023-02" db="EMBL/GenBank/DDBJ databases">
        <title>Tahibacter soli sp. nov. isolated from soil.</title>
        <authorList>
            <person name="Baek J.H."/>
            <person name="Lee J.K."/>
            <person name="Choi D.G."/>
            <person name="Jeon C.O."/>
        </authorList>
    </citation>
    <scope>NUCLEOTIDE SEQUENCE</scope>
    <source>
        <strain evidence="2">BL</strain>
    </source>
</reference>
<comment type="caution">
    <text evidence="2">The sequence shown here is derived from an EMBL/GenBank/DDBJ whole genome shotgun (WGS) entry which is preliminary data.</text>
</comment>
<protein>
    <submittedName>
        <fullName evidence="2">BpX6 domain-containing protein</fullName>
    </submittedName>
</protein>
<evidence type="ECO:0000313" key="2">
    <source>
        <dbReference type="EMBL" id="MDC8013991.1"/>
    </source>
</evidence>
<dbReference type="RefSeq" id="WP_263541634.1">
    <property type="nucleotide sequence ID" value="NZ_JAOVZO020000018.1"/>
</dbReference>
<dbReference type="InterPro" id="IPR045547">
    <property type="entry name" value="bpX6"/>
</dbReference>
<proteinExistence type="predicted"/>
<feature type="domain" description="MoxR-vWA-beta-propeller ternary system" evidence="1">
    <location>
        <begin position="7"/>
        <end position="174"/>
    </location>
</feature>
<dbReference type="Proteomes" id="UP001139971">
    <property type="component" value="Unassembled WGS sequence"/>
</dbReference>
<evidence type="ECO:0000259" key="1">
    <source>
        <dbReference type="Pfam" id="PF19922"/>
    </source>
</evidence>
<keyword evidence="3" id="KW-1185">Reference proteome</keyword>
<name>A0A9X4BIH3_9GAMM</name>
<evidence type="ECO:0000313" key="3">
    <source>
        <dbReference type="Proteomes" id="UP001139971"/>
    </source>
</evidence>
<dbReference type="Pfam" id="PF19922">
    <property type="entry name" value="bpX6"/>
    <property type="match status" value="1"/>
</dbReference>
<gene>
    <name evidence="2" type="ORF">OD750_015715</name>
</gene>
<dbReference type="AlphaFoldDB" id="A0A9X4BIH3"/>
<sequence>MTEPATIRHPVWHGVQPIAALWFAHDTLGADARIARLFAEWMPGAQALRFPEGDVLLFAEPRLRRCDDCPGLPLCRVGGVLASGPLASDERRALAGADLGIVTGARLVALRRADGVAIDLDRHLDLDDYALHDTYDLAESLPPPATGRLAGKHAREALGGAVPPSSAERDAVLDALARRDAGKGRRWRGAIDGAAGGGSLVIGALRRLFAKRPVPNTGGVAPRAPTPAHASWRDAAARLAMLTRASWLIGRRQAQHLARLLRQFEDGNLDEALRNALPLAGDDGANPQSPAFGWLSRRADLRLSARASGGGSSIAIGDALMEHLRKLYRRAFEKLDRAGRVDEAAFVLAELLDAKAEALDYLVKHDRAMQAAELALGWDMPAAMIVRLLLAAGDAPRAVQVARRDNAFAAAVAQLEPQHAEHARLLRREWGRALVAQGDWLGAVDAIWPLTDLRELAAAWLLAAETAGVELSARALVRRAILLPETLDDHAERIEALAEPGNAAARTAVAQAILDHRQRGDGVRRLAAWLLPAVAGDRAAGANALNRDALDRLASLAGSATLSADLPRWQLPPISGGGRLIDRATPLALPLPAAGLHAVYDAARLRDDRWLVALGEAGVAVVDASGRLLQRFAAPAMRLVIATSRNVALALAPRGNATALAPHSELMQISRLDLVRHTIVDLGVMRVSAYSGTFDGIAWNLVSGVFILVIDTTTPAREVLWQVPDQPRTWMTSAYSATSEAHLLRTTTFGEQPEHWECWRYQLPGRRLAQRADVSVRGQAVLHPQGVLLERRYERAVDGHLELIFHWQGAHRVALGVVPEVGYGVQYVCLDDALVITLKLEDSCRHFFVRLSNGACIARIDWPGATSSVREHDGHLLIVDEQGRLLDIDLANSLCRAISVI</sequence>
<dbReference type="EMBL" id="JAOVZO020000018">
    <property type="protein sequence ID" value="MDC8013991.1"/>
    <property type="molecule type" value="Genomic_DNA"/>
</dbReference>
<accession>A0A9X4BIH3</accession>
<organism evidence="2 3">
    <name type="scientific">Tahibacter soli</name>
    <dbReference type="NCBI Taxonomy" id="2983605"/>
    <lineage>
        <taxon>Bacteria</taxon>
        <taxon>Pseudomonadati</taxon>
        <taxon>Pseudomonadota</taxon>
        <taxon>Gammaproteobacteria</taxon>
        <taxon>Lysobacterales</taxon>
        <taxon>Rhodanobacteraceae</taxon>
        <taxon>Tahibacter</taxon>
    </lineage>
</organism>